<dbReference type="RefSeq" id="WP_049640592.1">
    <property type="nucleotide sequence ID" value="NZ_CP113282.1"/>
</dbReference>
<feature type="region of interest" description="Disordered" evidence="1">
    <location>
        <begin position="1"/>
        <end position="28"/>
    </location>
</feature>
<dbReference type="EMBL" id="KX380194">
    <property type="protein sequence ID" value="AQD17730.1"/>
    <property type="molecule type" value="Genomic_DNA"/>
</dbReference>
<dbReference type="AlphaFoldDB" id="A0A1P8YZP9"/>
<protein>
    <submittedName>
        <fullName evidence="2">EseD</fullName>
    </submittedName>
</protein>
<evidence type="ECO:0000256" key="1">
    <source>
        <dbReference type="SAM" id="MobiDB-lite"/>
    </source>
</evidence>
<proteinExistence type="predicted"/>
<reference evidence="2" key="1">
    <citation type="submission" date="2016-05" db="EMBL/GenBank/DDBJ databases">
        <authorList>
            <person name="Lavstsen T."/>
            <person name="Jespersen J.S."/>
        </authorList>
    </citation>
    <scope>NUCLEOTIDE SEQUENCE</scope>
    <source>
        <strain evidence="2">LADL11-100</strain>
    </source>
</reference>
<dbReference type="Pfam" id="PF05802">
    <property type="entry name" value="SctB2"/>
    <property type="match status" value="1"/>
</dbReference>
<evidence type="ECO:0000313" key="2">
    <source>
        <dbReference type="EMBL" id="AQD17730.1"/>
    </source>
</evidence>
<name>A0A1P8YZP9_EDWIC</name>
<organism evidence="2">
    <name type="scientific">Edwardsiella ictaluri</name>
    <dbReference type="NCBI Taxonomy" id="67780"/>
    <lineage>
        <taxon>Bacteria</taxon>
        <taxon>Pseudomonadati</taxon>
        <taxon>Pseudomonadota</taxon>
        <taxon>Gammaproteobacteria</taxon>
        <taxon>Enterobacterales</taxon>
        <taxon>Hafniaceae</taxon>
        <taxon>Edwardsiella</taxon>
    </lineage>
</organism>
<accession>A0A1P8YZP9</accession>
<feature type="compositionally biased region" description="Polar residues" evidence="1">
    <location>
        <begin position="1"/>
        <end position="23"/>
    </location>
</feature>
<dbReference type="InterPro" id="IPR008611">
    <property type="entry name" value="SctB2-like"/>
</dbReference>
<sequence>MNTIDNGSQGVNGISQPDSQNYISGDPSGDAIGQMNELMVQLGVLFGKLRDLLRQYQQAQQNNAFKMQKTAYETRVESIEQDFQAKQGQAAAQIVGGIAQTVGGGFGEYGHTISNGLNSMTQGIIGAGYVNDLTRKAQEEQALSEYQQGLAAQLLKRADETQEKALKVSGDMREILTTLTQAHDRIANSVRMS</sequence>
<gene>
    <name evidence="2" type="primary">eseD</name>
    <name evidence="2" type="ORF">EICT3_018</name>
</gene>